<gene>
    <name evidence="1" type="ORF">SCALOS_LOCUS10845</name>
</gene>
<dbReference type="EMBL" id="CAJVPM010042924">
    <property type="protein sequence ID" value="CAG8710427.1"/>
    <property type="molecule type" value="Genomic_DNA"/>
</dbReference>
<name>A0ACA9PLR0_9GLOM</name>
<sequence>IQYSMGGGGIYLIKKSPYFGDVQLTSIERNEVDVESSLWKKITENQDIDFQKTHTYITYLAAKDMPCKFKYNNESQCSGNLILYKSHISQDVQDHRYIKVDSEKVDIILLQDLFLGKGE</sequence>
<accession>A0ACA9PLR0</accession>
<evidence type="ECO:0000313" key="1">
    <source>
        <dbReference type="EMBL" id="CAG8710427.1"/>
    </source>
</evidence>
<organism evidence="1 2">
    <name type="scientific">Scutellospora calospora</name>
    <dbReference type="NCBI Taxonomy" id="85575"/>
    <lineage>
        <taxon>Eukaryota</taxon>
        <taxon>Fungi</taxon>
        <taxon>Fungi incertae sedis</taxon>
        <taxon>Mucoromycota</taxon>
        <taxon>Glomeromycotina</taxon>
        <taxon>Glomeromycetes</taxon>
        <taxon>Diversisporales</taxon>
        <taxon>Gigasporaceae</taxon>
        <taxon>Scutellospora</taxon>
    </lineage>
</organism>
<comment type="caution">
    <text evidence="1">The sequence shown here is derived from an EMBL/GenBank/DDBJ whole genome shotgun (WGS) entry which is preliminary data.</text>
</comment>
<feature type="non-terminal residue" evidence="1">
    <location>
        <position position="1"/>
    </location>
</feature>
<dbReference type="Proteomes" id="UP000789860">
    <property type="component" value="Unassembled WGS sequence"/>
</dbReference>
<feature type="non-terminal residue" evidence="1">
    <location>
        <position position="119"/>
    </location>
</feature>
<evidence type="ECO:0000313" key="2">
    <source>
        <dbReference type="Proteomes" id="UP000789860"/>
    </source>
</evidence>
<protein>
    <submittedName>
        <fullName evidence="1">10322_t:CDS:1</fullName>
    </submittedName>
</protein>
<proteinExistence type="predicted"/>
<keyword evidence="2" id="KW-1185">Reference proteome</keyword>
<reference evidence="1" key="1">
    <citation type="submission" date="2021-06" db="EMBL/GenBank/DDBJ databases">
        <authorList>
            <person name="Kallberg Y."/>
            <person name="Tangrot J."/>
            <person name="Rosling A."/>
        </authorList>
    </citation>
    <scope>NUCLEOTIDE SEQUENCE</scope>
    <source>
        <strain evidence="1">AU212A</strain>
    </source>
</reference>